<protein>
    <submittedName>
        <fullName evidence="2">Uncharacterized protein</fullName>
    </submittedName>
</protein>
<feature type="region of interest" description="Disordered" evidence="1">
    <location>
        <begin position="119"/>
        <end position="145"/>
    </location>
</feature>
<comment type="caution">
    <text evidence="2">The sequence shown here is derived from an EMBL/GenBank/DDBJ whole genome shotgun (WGS) entry which is preliminary data.</text>
</comment>
<name>A0A1Y2HQI2_9FUNG</name>
<feature type="region of interest" description="Disordered" evidence="1">
    <location>
        <begin position="163"/>
        <end position="193"/>
    </location>
</feature>
<dbReference type="Proteomes" id="UP000193411">
    <property type="component" value="Unassembled WGS sequence"/>
</dbReference>
<organism evidence="2 3">
    <name type="scientific">Catenaria anguillulae PL171</name>
    <dbReference type="NCBI Taxonomy" id="765915"/>
    <lineage>
        <taxon>Eukaryota</taxon>
        <taxon>Fungi</taxon>
        <taxon>Fungi incertae sedis</taxon>
        <taxon>Blastocladiomycota</taxon>
        <taxon>Blastocladiomycetes</taxon>
        <taxon>Blastocladiales</taxon>
        <taxon>Catenariaceae</taxon>
        <taxon>Catenaria</taxon>
    </lineage>
</organism>
<proteinExistence type="predicted"/>
<dbReference type="AlphaFoldDB" id="A0A1Y2HQI2"/>
<keyword evidence="3" id="KW-1185">Reference proteome</keyword>
<reference evidence="2 3" key="1">
    <citation type="submission" date="2016-07" db="EMBL/GenBank/DDBJ databases">
        <title>Pervasive Adenine N6-methylation of Active Genes in Fungi.</title>
        <authorList>
            <consortium name="DOE Joint Genome Institute"/>
            <person name="Mondo S.J."/>
            <person name="Dannebaum R.O."/>
            <person name="Kuo R.C."/>
            <person name="Labutti K."/>
            <person name="Haridas S."/>
            <person name="Kuo A."/>
            <person name="Salamov A."/>
            <person name="Ahrendt S.R."/>
            <person name="Lipzen A."/>
            <person name="Sullivan W."/>
            <person name="Andreopoulos W.B."/>
            <person name="Clum A."/>
            <person name="Lindquist E."/>
            <person name="Daum C."/>
            <person name="Ramamoorthy G.K."/>
            <person name="Gryganskyi A."/>
            <person name="Culley D."/>
            <person name="Magnuson J.K."/>
            <person name="James T.Y."/>
            <person name="O'Malley M.A."/>
            <person name="Stajich J.E."/>
            <person name="Spatafora J.W."/>
            <person name="Visel A."/>
            <person name="Grigoriev I.V."/>
        </authorList>
    </citation>
    <scope>NUCLEOTIDE SEQUENCE [LARGE SCALE GENOMIC DNA]</scope>
    <source>
        <strain evidence="2 3">PL171</strain>
    </source>
</reference>
<dbReference type="EMBL" id="MCFL01000015">
    <property type="protein sequence ID" value="ORZ36868.1"/>
    <property type="molecule type" value="Genomic_DNA"/>
</dbReference>
<gene>
    <name evidence="2" type="ORF">BCR44DRAFT_1431908</name>
</gene>
<evidence type="ECO:0000313" key="3">
    <source>
        <dbReference type="Proteomes" id="UP000193411"/>
    </source>
</evidence>
<evidence type="ECO:0000256" key="1">
    <source>
        <dbReference type="SAM" id="MobiDB-lite"/>
    </source>
</evidence>
<sequence length="193" mass="21851">MPWPRYYLAKAAAYSTRSTRAGQANRLSHRQVFTAYGRPQPPRPHRLGIPPAMAWIMAASRGRWFSRWTASTRANMDRLQIGWRLKVRGRLLQAAGQPAVHLRRRHHIKWLPIPSLIRGQFHHPPPPPATPTTKLGLNHSHPNSKRCGRNQCLRLKMPHLGFGQLGHGSTTLPKQYGNRSPQPQHSPGRGAPK</sequence>
<feature type="compositionally biased region" description="Polar residues" evidence="1">
    <location>
        <begin position="167"/>
        <end position="185"/>
    </location>
</feature>
<accession>A0A1Y2HQI2</accession>
<evidence type="ECO:0000313" key="2">
    <source>
        <dbReference type="EMBL" id="ORZ36868.1"/>
    </source>
</evidence>